<gene>
    <name evidence="2" type="ORF">CI109_105444</name>
</gene>
<dbReference type="Proteomes" id="UP000322225">
    <property type="component" value="Chromosome 10"/>
</dbReference>
<organism evidence="2 3">
    <name type="scientific">Kwoniella shandongensis</name>
    <dbReference type="NCBI Taxonomy" id="1734106"/>
    <lineage>
        <taxon>Eukaryota</taxon>
        <taxon>Fungi</taxon>
        <taxon>Dikarya</taxon>
        <taxon>Basidiomycota</taxon>
        <taxon>Agaricomycotina</taxon>
        <taxon>Tremellomycetes</taxon>
        <taxon>Tremellales</taxon>
        <taxon>Cryptococcaceae</taxon>
        <taxon>Kwoniella</taxon>
    </lineage>
</organism>
<dbReference type="GeneID" id="43587465"/>
<dbReference type="NCBIfam" id="NF041278">
    <property type="entry name" value="CmcJ_NvfI_EfuI"/>
    <property type="match status" value="1"/>
</dbReference>
<proteinExistence type="inferred from homology"/>
<dbReference type="GO" id="GO:0016491">
    <property type="term" value="F:oxidoreductase activity"/>
    <property type="evidence" value="ECO:0007669"/>
    <property type="project" value="InterPro"/>
</dbReference>
<dbReference type="InterPro" id="IPR044053">
    <property type="entry name" value="AsaB-like"/>
</dbReference>
<evidence type="ECO:0000313" key="2">
    <source>
        <dbReference type="EMBL" id="WWD20965.1"/>
    </source>
</evidence>
<reference evidence="2" key="2">
    <citation type="submission" date="2024-01" db="EMBL/GenBank/DDBJ databases">
        <title>Comparative genomics of Cryptococcus and Kwoniella reveals pathogenesis evolution and contrasting modes of karyotype evolution via chromosome fusion or intercentromeric recombination.</title>
        <authorList>
            <person name="Coelho M.A."/>
            <person name="David-Palma M."/>
            <person name="Shea T."/>
            <person name="Bowers K."/>
            <person name="McGinley-Smith S."/>
            <person name="Mohammad A.W."/>
            <person name="Gnirke A."/>
            <person name="Yurkov A.M."/>
            <person name="Nowrousian M."/>
            <person name="Sun S."/>
            <person name="Cuomo C.A."/>
            <person name="Heitman J."/>
        </authorList>
    </citation>
    <scope>NUCLEOTIDE SEQUENCE</scope>
    <source>
        <strain evidence="2">CBS 12478</strain>
    </source>
</reference>
<dbReference type="PANTHER" id="PTHR34598:SF3">
    <property type="entry name" value="OXIDOREDUCTASE AN1597"/>
    <property type="match status" value="1"/>
</dbReference>
<name>A0A5M6C2M0_9TREE</name>
<protein>
    <submittedName>
        <fullName evidence="2">Uncharacterized protein</fullName>
    </submittedName>
</protein>
<evidence type="ECO:0000313" key="3">
    <source>
        <dbReference type="Proteomes" id="UP000322225"/>
    </source>
</evidence>
<reference evidence="2" key="1">
    <citation type="submission" date="2017-08" db="EMBL/GenBank/DDBJ databases">
        <authorList>
            <person name="Cuomo C."/>
            <person name="Billmyre B."/>
            <person name="Heitman J."/>
        </authorList>
    </citation>
    <scope>NUCLEOTIDE SEQUENCE</scope>
    <source>
        <strain evidence="2">CBS 12478</strain>
    </source>
</reference>
<dbReference type="OrthoDB" id="412788at2759"/>
<evidence type="ECO:0000256" key="1">
    <source>
        <dbReference type="ARBA" id="ARBA00023604"/>
    </source>
</evidence>
<dbReference type="AlphaFoldDB" id="A0A5M6C2M0"/>
<accession>A0A5M6C2M0</accession>
<keyword evidence="3" id="KW-1185">Reference proteome</keyword>
<comment type="similarity">
    <text evidence="1">Belongs to the asaB hydroxylase/desaturase family.</text>
</comment>
<dbReference type="KEGG" id="ksn:43587465"/>
<dbReference type="EMBL" id="CP144060">
    <property type="protein sequence ID" value="WWD20965.1"/>
    <property type="molecule type" value="Genomic_DNA"/>
</dbReference>
<sequence>MPYISSPSSTRLATITFGLSDSELPSHLHPSDFLTYTPEKGEVFRPRKDVQVQLNDLRPELVEDAAGAGAGAAVGSVGVLEQVERRGFGIAKHRSDKLSGIGEKEGAKEYLDETCELMRSYLGCSRVIQWNSTVRRADEGRPYIAVERQNGPEKDFVPTSIVQPVAGHAHVDQDETWAPNVVKMATGEDANTFKRSMIINIWRPLRGPVTNSPLCMLDFTTLSLPIDISKQETMFGTALQVHHNPAQKWYYLKHQMSDEIVILCCYDSFQGNDGRALYVGHVAAKIDDSEGVDKELVHPRESIEVRMVAVWE</sequence>
<dbReference type="PANTHER" id="PTHR34598">
    <property type="entry name" value="BLL6449 PROTEIN"/>
    <property type="match status" value="1"/>
</dbReference>
<dbReference type="RefSeq" id="XP_031862202.1">
    <property type="nucleotide sequence ID" value="XM_032003344.1"/>
</dbReference>